<reference evidence="3 4" key="1">
    <citation type="submission" date="2024-10" db="EMBL/GenBank/DDBJ databases">
        <authorList>
            <person name="Topkara A.R."/>
            <person name="Saygin H."/>
        </authorList>
    </citation>
    <scope>NUCLEOTIDE SEQUENCE [LARGE SCALE GENOMIC DNA]</scope>
    <source>
        <strain evidence="3 4">M3C6</strain>
    </source>
</reference>
<accession>A0ABW7AU91</accession>
<dbReference type="RefSeq" id="WP_393177363.1">
    <property type="nucleotide sequence ID" value="NZ_JBICRM010000064.1"/>
</dbReference>
<evidence type="ECO:0000259" key="2">
    <source>
        <dbReference type="Pfam" id="PF13577"/>
    </source>
</evidence>
<dbReference type="Pfam" id="PF12680">
    <property type="entry name" value="SnoaL_2"/>
    <property type="match status" value="1"/>
</dbReference>
<gene>
    <name evidence="3" type="ORF">ACFLIM_48385</name>
</gene>
<feature type="domain" description="SnoaL-like" evidence="1">
    <location>
        <begin position="227"/>
        <end position="331"/>
    </location>
</feature>
<organism evidence="3 4">
    <name type="scientific">Nonomuraea marmarensis</name>
    <dbReference type="NCBI Taxonomy" id="3351344"/>
    <lineage>
        <taxon>Bacteria</taxon>
        <taxon>Bacillati</taxon>
        <taxon>Actinomycetota</taxon>
        <taxon>Actinomycetes</taxon>
        <taxon>Streptosporangiales</taxon>
        <taxon>Streptosporangiaceae</taxon>
        <taxon>Nonomuraea</taxon>
    </lineage>
</organism>
<dbReference type="Gene3D" id="3.10.450.50">
    <property type="match status" value="2"/>
</dbReference>
<dbReference type="Pfam" id="PF13577">
    <property type="entry name" value="SnoaL_4"/>
    <property type="match status" value="1"/>
</dbReference>
<name>A0ABW7AU91_9ACTN</name>
<dbReference type="EMBL" id="JBICRM010000064">
    <property type="protein sequence ID" value="MFG1711004.1"/>
    <property type="molecule type" value="Genomic_DNA"/>
</dbReference>
<proteinExistence type="predicted"/>
<protein>
    <submittedName>
        <fullName evidence="3">Nuclear transport factor 2 family protein</fullName>
    </submittedName>
</protein>
<comment type="caution">
    <text evidence="3">The sequence shown here is derived from an EMBL/GenBank/DDBJ whole genome shotgun (WGS) entry which is preliminary data.</text>
</comment>
<keyword evidence="4" id="KW-1185">Reference proteome</keyword>
<dbReference type="SUPFAM" id="SSF54427">
    <property type="entry name" value="NTF2-like"/>
    <property type="match status" value="2"/>
</dbReference>
<evidence type="ECO:0000259" key="1">
    <source>
        <dbReference type="Pfam" id="PF12680"/>
    </source>
</evidence>
<dbReference type="InterPro" id="IPR032710">
    <property type="entry name" value="NTF2-like_dom_sf"/>
</dbReference>
<dbReference type="InterPro" id="IPR037401">
    <property type="entry name" value="SnoaL-like"/>
</dbReference>
<dbReference type="Proteomes" id="UP001603978">
    <property type="component" value="Unassembled WGS sequence"/>
</dbReference>
<sequence length="360" mass="39786">MDGEHGNVQARLPGTYKLPRRLRRQADLAPEQVVIQGEISMNDSTNPASAIRDAGTDAGWAGRHLRSAVSDPAAEERAIIAVVDQVATAADHRDWAACRAAFTDTVALDHDSGHLADMVAADDVIDGWRHIWDGFSATFHAVTNHAVTLDGDRARCRSHVQALHIAVGVTTGDNAYTTYGFYDDHLVRTAGGWKISAREYRQIFETGNKEIFMNPTQDVRSRNVSAVHTYFRLQQEQDLDTWISLWAEDGEQAIPYAPTGFPKLVAGRSSLDEIYRGLFAGYAKLAILDLQVDALHDPNRVLARWHTHADLADGGTYDNDLIGLFEFNDDGALHRLTEYFDPTAFGGVTARRGAMEDDLR</sequence>
<feature type="domain" description="SnoaL-like" evidence="2">
    <location>
        <begin position="74"/>
        <end position="198"/>
    </location>
</feature>
<evidence type="ECO:0000313" key="3">
    <source>
        <dbReference type="EMBL" id="MFG1711004.1"/>
    </source>
</evidence>
<evidence type="ECO:0000313" key="4">
    <source>
        <dbReference type="Proteomes" id="UP001603978"/>
    </source>
</evidence>